<feature type="DNA-binding region" description="Homeobox" evidence="1">
    <location>
        <begin position="3"/>
        <end position="26"/>
    </location>
</feature>
<comment type="caution">
    <text evidence="4">The sequence shown here is derived from an EMBL/GenBank/DDBJ whole genome shotgun (WGS) entry which is preliminary data.</text>
</comment>
<evidence type="ECO:0000313" key="5">
    <source>
        <dbReference type="Proteomes" id="UP000728185"/>
    </source>
</evidence>
<dbReference type="InterPro" id="IPR001356">
    <property type="entry name" value="HD"/>
</dbReference>
<dbReference type="EMBL" id="LUCM01001421">
    <property type="protein sequence ID" value="KAA0198930.1"/>
    <property type="molecule type" value="Genomic_DNA"/>
</dbReference>
<dbReference type="Gene3D" id="1.10.10.60">
    <property type="entry name" value="Homeodomain-like"/>
    <property type="match status" value="1"/>
</dbReference>
<dbReference type="InterPro" id="IPR009057">
    <property type="entry name" value="Homeodomain-like_sf"/>
</dbReference>
<feature type="region of interest" description="Disordered" evidence="2">
    <location>
        <begin position="26"/>
        <end position="93"/>
    </location>
</feature>
<dbReference type="AlphaFoldDB" id="A0A8E0VP69"/>
<evidence type="ECO:0000256" key="1">
    <source>
        <dbReference type="PROSITE-ProRule" id="PRU00108"/>
    </source>
</evidence>
<evidence type="ECO:0000256" key="2">
    <source>
        <dbReference type="SAM" id="MobiDB-lite"/>
    </source>
</evidence>
<feature type="compositionally biased region" description="Polar residues" evidence="2">
    <location>
        <begin position="82"/>
        <end position="93"/>
    </location>
</feature>
<feature type="compositionally biased region" description="Low complexity" evidence="2">
    <location>
        <begin position="243"/>
        <end position="259"/>
    </location>
</feature>
<accession>A0A8E0VP69</accession>
<reference evidence="4" key="1">
    <citation type="submission" date="2019-05" db="EMBL/GenBank/DDBJ databases">
        <title>Annotation for the trematode Fasciolopsis buski.</title>
        <authorList>
            <person name="Choi Y.-J."/>
        </authorList>
    </citation>
    <scope>NUCLEOTIDE SEQUENCE</scope>
    <source>
        <strain evidence="4">HT</strain>
        <tissue evidence="4">Whole worm</tissue>
    </source>
</reference>
<protein>
    <recommendedName>
        <fullName evidence="3">Homeobox domain-containing protein</fullName>
    </recommendedName>
</protein>
<dbReference type="CDD" id="cd00086">
    <property type="entry name" value="homeodomain"/>
    <property type="match status" value="1"/>
</dbReference>
<keyword evidence="1" id="KW-0238">DNA-binding</keyword>
<evidence type="ECO:0000313" key="4">
    <source>
        <dbReference type="EMBL" id="KAA0198930.1"/>
    </source>
</evidence>
<keyword evidence="1" id="KW-0539">Nucleus</keyword>
<organism evidence="4 5">
    <name type="scientific">Fasciolopsis buskii</name>
    <dbReference type="NCBI Taxonomy" id="27845"/>
    <lineage>
        <taxon>Eukaryota</taxon>
        <taxon>Metazoa</taxon>
        <taxon>Spiralia</taxon>
        <taxon>Lophotrochozoa</taxon>
        <taxon>Platyhelminthes</taxon>
        <taxon>Trematoda</taxon>
        <taxon>Digenea</taxon>
        <taxon>Plagiorchiida</taxon>
        <taxon>Echinostomata</taxon>
        <taxon>Echinostomatoidea</taxon>
        <taxon>Fasciolidae</taxon>
        <taxon>Fasciolopsis</taxon>
    </lineage>
</organism>
<feature type="domain" description="Homeobox" evidence="3">
    <location>
        <begin position="1"/>
        <end position="25"/>
    </location>
</feature>
<dbReference type="Proteomes" id="UP000728185">
    <property type="component" value="Unassembled WGS sequence"/>
</dbReference>
<dbReference type="OrthoDB" id="6271576at2759"/>
<dbReference type="GO" id="GO:0003677">
    <property type="term" value="F:DNA binding"/>
    <property type="evidence" value="ECO:0007669"/>
    <property type="project" value="UniProtKB-UniRule"/>
</dbReference>
<feature type="region of interest" description="Disordered" evidence="2">
    <location>
        <begin position="227"/>
        <end position="262"/>
    </location>
</feature>
<proteinExistence type="predicted"/>
<sequence length="321" mass="34999">MLRDSIFVVLIQVWFQNRRTKWRKKNAADMIAPRSKSARDGDTPVGSSTSRAPTETCCADTTEIGSGSLSGEEAKSADDIAEQQTMKSATSDDYANPGIIRLPNLRFQDIATDHRSYGSVVPKHQTPIGALNSISPSKLTISKDLSWYDYKEVKFSDPSNLFQTTTNLHLPLHFQQSLTSNTIPGSLSRHVMNMHSMESMTGFNPAFINLFSAAFNLNDCGLRPSTETGYERHISSPQATCPNSTPSNLSFSPSSQTQSHGDKLNLLQTNEQTIRVGLPHSGDHAIPQTVGLDGNGNSSLDVQGLCGKSSQKLTQVFTQSC</sequence>
<keyword evidence="1" id="KW-0371">Homeobox</keyword>
<gene>
    <name evidence="4" type="ORF">FBUS_00918</name>
</gene>
<evidence type="ECO:0000259" key="3">
    <source>
        <dbReference type="PROSITE" id="PS50071"/>
    </source>
</evidence>
<dbReference type="SUPFAM" id="SSF46689">
    <property type="entry name" value="Homeodomain-like"/>
    <property type="match status" value="1"/>
</dbReference>
<dbReference type="GO" id="GO:0005634">
    <property type="term" value="C:nucleus"/>
    <property type="evidence" value="ECO:0007669"/>
    <property type="project" value="UniProtKB-SubCell"/>
</dbReference>
<keyword evidence="5" id="KW-1185">Reference proteome</keyword>
<name>A0A8E0VP69_9TREM</name>
<comment type="subcellular location">
    <subcellularLocation>
        <location evidence="1">Nucleus</location>
    </subcellularLocation>
</comment>
<dbReference type="PROSITE" id="PS50071">
    <property type="entry name" value="HOMEOBOX_2"/>
    <property type="match status" value="1"/>
</dbReference>